<keyword evidence="6" id="KW-1185">Reference proteome</keyword>
<feature type="compositionally biased region" description="Polar residues" evidence="3">
    <location>
        <begin position="482"/>
        <end position="502"/>
    </location>
</feature>
<feature type="region of interest" description="Disordered" evidence="3">
    <location>
        <begin position="478"/>
        <end position="507"/>
    </location>
</feature>
<dbReference type="CDD" id="cd12148">
    <property type="entry name" value="fungal_TF_MHR"/>
    <property type="match status" value="1"/>
</dbReference>
<evidence type="ECO:0000313" key="6">
    <source>
        <dbReference type="Proteomes" id="UP001358417"/>
    </source>
</evidence>
<dbReference type="GO" id="GO:0008270">
    <property type="term" value="F:zinc ion binding"/>
    <property type="evidence" value="ECO:0007669"/>
    <property type="project" value="InterPro"/>
</dbReference>
<accession>A0AAV9NL51</accession>
<keyword evidence="2" id="KW-0539">Nucleus</keyword>
<sequence>MYPAIYVLHGPTFYKQYEGFWSDPENSPTAWIALLFAILRIAMLDYLREGDEPVEWEGKCHDLASTYRNRFTDCLLIADYTQPQEFLIEALIMHQYGEYVGTRDAKSSMWVLSGMLVRLAMRMGYHQESQPNLPCSPFQIEMRRRAWAFIRQCDILVSFQMGLPSMITPRLLEAPLPRNIHDDDSFNEDCSILPPALPDSEPTQVSYLIAKAKLAFGLARALDEITGSDPIGWERILEIDRELRQIYDNVPNYYKIGQLSTEDSLVLVSCRFVLSSIHHKSLCTVHSRFLEIAKFDSKFIYSRRVCLTSAMSILRFQAIQNQEIPVDGGLRSLTNYQTSLAIHDYLLAATILAADLSSSNSENATNQQPLPGVPTRSEMIKALRLSAQIFGQMQNQSMEAYKAADVLDMLVRKFEGGDQNYMRGSKGPQNLGQGPVSKSNIMRPPHVSSKRQTLLSSSSDIPNKSPIISLSSGINLDFAGHKSTQQPSRTPSRLAQSTSSEYLATKRPGTIESSSFDILTSWPQLQDSGYGAPGTFIPQMFPELESSADWITPDRADMSTSIMEEGNSSGPDSSANTQGISYSTSLALTDPMSTLWNLTS</sequence>
<dbReference type="PANTHER" id="PTHR31001">
    <property type="entry name" value="UNCHARACTERIZED TRANSCRIPTIONAL REGULATORY PROTEIN"/>
    <property type="match status" value="1"/>
</dbReference>
<comment type="caution">
    <text evidence="5">The sequence shown here is derived from an EMBL/GenBank/DDBJ whole genome shotgun (WGS) entry which is preliminary data.</text>
</comment>
<dbReference type="EMBL" id="JAVRRD010000003">
    <property type="protein sequence ID" value="KAK5061278.1"/>
    <property type="molecule type" value="Genomic_DNA"/>
</dbReference>
<evidence type="ECO:0000259" key="4">
    <source>
        <dbReference type="SMART" id="SM00906"/>
    </source>
</evidence>
<dbReference type="GeneID" id="89975985"/>
<feature type="domain" description="Xylanolytic transcriptional activator regulatory" evidence="4">
    <location>
        <begin position="109"/>
        <end position="183"/>
    </location>
</feature>
<proteinExistence type="predicted"/>
<gene>
    <name evidence="5" type="ORF">LTR84_007820</name>
</gene>
<dbReference type="GO" id="GO:0006351">
    <property type="term" value="P:DNA-templated transcription"/>
    <property type="evidence" value="ECO:0007669"/>
    <property type="project" value="InterPro"/>
</dbReference>
<evidence type="ECO:0000256" key="3">
    <source>
        <dbReference type="SAM" id="MobiDB-lite"/>
    </source>
</evidence>
<protein>
    <recommendedName>
        <fullName evidence="4">Xylanolytic transcriptional activator regulatory domain-containing protein</fullName>
    </recommendedName>
</protein>
<dbReference type="GO" id="GO:0005634">
    <property type="term" value="C:nucleus"/>
    <property type="evidence" value="ECO:0007669"/>
    <property type="project" value="UniProtKB-SubCell"/>
</dbReference>
<dbReference type="InterPro" id="IPR050613">
    <property type="entry name" value="Sec_Metabolite_Reg"/>
</dbReference>
<dbReference type="AlphaFoldDB" id="A0AAV9NL51"/>
<dbReference type="GO" id="GO:0003677">
    <property type="term" value="F:DNA binding"/>
    <property type="evidence" value="ECO:0007669"/>
    <property type="project" value="InterPro"/>
</dbReference>
<reference evidence="5 6" key="1">
    <citation type="submission" date="2023-08" db="EMBL/GenBank/DDBJ databases">
        <title>Black Yeasts Isolated from many extreme environments.</title>
        <authorList>
            <person name="Coleine C."/>
            <person name="Stajich J.E."/>
            <person name="Selbmann L."/>
        </authorList>
    </citation>
    <scope>NUCLEOTIDE SEQUENCE [LARGE SCALE GENOMIC DNA]</scope>
    <source>
        <strain evidence="5 6">CCFEE 5792</strain>
    </source>
</reference>
<name>A0AAV9NL51_9EURO</name>
<dbReference type="InterPro" id="IPR007219">
    <property type="entry name" value="XnlR_reg_dom"/>
</dbReference>
<dbReference type="Pfam" id="PF04082">
    <property type="entry name" value="Fungal_trans"/>
    <property type="match status" value="1"/>
</dbReference>
<dbReference type="SMART" id="SM00906">
    <property type="entry name" value="Fungal_trans"/>
    <property type="match status" value="1"/>
</dbReference>
<dbReference type="RefSeq" id="XP_064710375.1">
    <property type="nucleotide sequence ID" value="XM_064851372.1"/>
</dbReference>
<dbReference type="PANTHER" id="PTHR31001:SF49">
    <property type="entry name" value="ZN(II)2CYS6 TRANSCRIPTION FACTOR (EUROFUNG)"/>
    <property type="match status" value="1"/>
</dbReference>
<evidence type="ECO:0000256" key="1">
    <source>
        <dbReference type="ARBA" id="ARBA00004123"/>
    </source>
</evidence>
<organism evidence="5 6">
    <name type="scientific">Exophiala bonariae</name>
    <dbReference type="NCBI Taxonomy" id="1690606"/>
    <lineage>
        <taxon>Eukaryota</taxon>
        <taxon>Fungi</taxon>
        <taxon>Dikarya</taxon>
        <taxon>Ascomycota</taxon>
        <taxon>Pezizomycotina</taxon>
        <taxon>Eurotiomycetes</taxon>
        <taxon>Chaetothyriomycetidae</taxon>
        <taxon>Chaetothyriales</taxon>
        <taxon>Herpotrichiellaceae</taxon>
        <taxon>Exophiala</taxon>
    </lineage>
</organism>
<evidence type="ECO:0000313" key="5">
    <source>
        <dbReference type="EMBL" id="KAK5061278.1"/>
    </source>
</evidence>
<dbReference type="Proteomes" id="UP001358417">
    <property type="component" value="Unassembled WGS sequence"/>
</dbReference>
<feature type="region of interest" description="Disordered" evidence="3">
    <location>
        <begin position="419"/>
        <end position="462"/>
    </location>
</feature>
<evidence type="ECO:0000256" key="2">
    <source>
        <dbReference type="ARBA" id="ARBA00023242"/>
    </source>
</evidence>
<feature type="compositionally biased region" description="Polar residues" evidence="3">
    <location>
        <begin position="427"/>
        <end position="440"/>
    </location>
</feature>
<comment type="subcellular location">
    <subcellularLocation>
        <location evidence="1">Nucleus</location>
    </subcellularLocation>
</comment>